<feature type="non-terminal residue" evidence="1">
    <location>
        <position position="1"/>
    </location>
</feature>
<keyword evidence="2" id="KW-1185">Reference proteome</keyword>
<feature type="non-terminal residue" evidence="1">
    <location>
        <position position="179"/>
    </location>
</feature>
<organism evidence="1 2">
    <name type="scientific">Dentiscutata erythropus</name>
    <dbReference type="NCBI Taxonomy" id="1348616"/>
    <lineage>
        <taxon>Eukaryota</taxon>
        <taxon>Fungi</taxon>
        <taxon>Fungi incertae sedis</taxon>
        <taxon>Mucoromycota</taxon>
        <taxon>Glomeromycotina</taxon>
        <taxon>Glomeromycetes</taxon>
        <taxon>Diversisporales</taxon>
        <taxon>Gigasporaceae</taxon>
        <taxon>Dentiscutata</taxon>
    </lineage>
</organism>
<dbReference type="AlphaFoldDB" id="A0A9N9KC02"/>
<gene>
    <name evidence="1" type="ORF">DERYTH_LOCUS26859</name>
</gene>
<protein>
    <submittedName>
        <fullName evidence="1">16513_t:CDS:1</fullName>
    </submittedName>
</protein>
<dbReference type="EMBL" id="CAJVPY010058570">
    <property type="protein sequence ID" value="CAG8819900.1"/>
    <property type="molecule type" value="Genomic_DNA"/>
</dbReference>
<dbReference type="OrthoDB" id="415230at2759"/>
<comment type="caution">
    <text evidence="1">The sequence shown here is derived from an EMBL/GenBank/DDBJ whole genome shotgun (WGS) entry which is preliminary data.</text>
</comment>
<reference evidence="1" key="1">
    <citation type="submission" date="2021-06" db="EMBL/GenBank/DDBJ databases">
        <authorList>
            <person name="Kallberg Y."/>
            <person name="Tangrot J."/>
            <person name="Rosling A."/>
        </authorList>
    </citation>
    <scope>NUCLEOTIDE SEQUENCE</scope>
    <source>
        <strain evidence="1">MA453B</strain>
    </source>
</reference>
<evidence type="ECO:0000313" key="2">
    <source>
        <dbReference type="Proteomes" id="UP000789405"/>
    </source>
</evidence>
<dbReference type="Proteomes" id="UP000789405">
    <property type="component" value="Unassembled WGS sequence"/>
</dbReference>
<evidence type="ECO:0000313" key="1">
    <source>
        <dbReference type="EMBL" id="CAG8819900.1"/>
    </source>
</evidence>
<name>A0A9N9KC02_9GLOM</name>
<accession>A0A9N9KC02</accession>
<proteinExistence type="predicted"/>
<sequence length="179" mass="20771">DQNEVEYVGWQNSTSNKESIIYKELLTYNRSSESAVLNPFENNFSSMQITPEYENRSEDSQETITKDNTSATISCYFSGYNGYTVDDTINKLVSSKLKPKDLPVIRVCIIERQFFSANNKRLYCYQKAIKNNANFKKVPVKIVRETDERAGFKWKIESSLIVLPKQNWQKTMILDHARA</sequence>